<dbReference type="AlphaFoldDB" id="W9SM02"/>
<sequence length="98" mass="10930">MKAVEGRGETPAALQWKDDHKEEEGLFSIRSTDRQQSVLMWHLLLRTGVLIPPLAVRRTPGLTMVAWVSWVVLAVDGCGMVAVVVDVSRRHDVWGAHC</sequence>
<feature type="transmembrane region" description="Helical" evidence="1">
    <location>
        <begin position="62"/>
        <end position="85"/>
    </location>
</feature>
<name>W9SM02_9ROSA</name>
<accession>W9SM02</accession>
<evidence type="ECO:0000256" key="1">
    <source>
        <dbReference type="SAM" id="Phobius"/>
    </source>
</evidence>
<keyword evidence="3" id="KW-1185">Reference proteome</keyword>
<gene>
    <name evidence="2" type="ORF">L484_020013</name>
</gene>
<keyword evidence="1" id="KW-1133">Transmembrane helix</keyword>
<proteinExistence type="predicted"/>
<protein>
    <submittedName>
        <fullName evidence="2">Uncharacterized protein</fullName>
    </submittedName>
</protein>
<evidence type="ECO:0000313" key="2">
    <source>
        <dbReference type="EMBL" id="EXC34897.1"/>
    </source>
</evidence>
<dbReference type="EMBL" id="KE346352">
    <property type="protein sequence ID" value="EXC34897.1"/>
    <property type="molecule type" value="Genomic_DNA"/>
</dbReference>
<reference evidence="3" key="1">
    <citation type="submission" date="2013-01" db="EMBL/GenBank/DDBJ databases">
        <title>Draft Genome Sequence of a Mulberry Tree, Morus notabilis C.K. Schneid.</title>
        <authorList>
            <person name="He N."/>
            <person name="Zhao S."/>
        </authorList>
    </citation>
    <scope>NUCLEOTIDE SEQUENCE</scope>
</reference>
<keyword evidence="1" id="KW-0472">Membrane</keyword>
<dbReference type="Proteomes" id="UP000030645">
    <property type="component" value="Unassembled WGS sequence"/>
</dbReference>
<evidence type="ECO:0000313" key="3">
    <source>
        <dbReference type="Proteomes" id="UP000030645"/>
    </source>
</evidence>
<organism evidence="2 3">
    <name type="scientific">Morus notabilis</name>
    <dbReference type="NCBI Taxonomy" id="981085"/>
    <lineage>
        <taxon>Eukaryota</taxon>
        <taxon>Viridiplantae</taxon>
        <taxon>Streptophyta</taxon>
        <taxon>Embryophyta</taxon>
        <taxon>Tracheophyta</taxon>
        <taxon>Spermatophyta</taxon>
        <taxon>Magnoliopsida</taxon>
        <taxon>eudicotyledons</taxon>
        <taxon>Gunneridae</taxon>
        <taxon>Pentapetalae</taxon>
        <taxon>rosids</taxon>
        <taxon>fabids</taxon>
        <taxon>Rosales</taxon>
        <taxon>Moraceae</taxon>
        <taxon>Moreae</taxon>
        <taxon>Morus</taxon>
    </lineage>
</organism>
<keyword evidence="1" id="KW-0812">Transmembrane</keyword>